<dbReference type="PANTHER" id="PTHR30302:SF1">
    <property type="entry name" value="HYDROGENASE 2 MATURATION PROTEASE"/>
    <property type="match status" value="1"/>
</dbReference>
<dbReference type="PANTHER" id="PTHR30302">
    <property type="entry name" value="HYDROGENASE 1 MATURATION PROTEASE"/>
    <property type="match status" value="1"/>
</dbReference>
<dbReference type="Pfam" id="PF01750">
    <property type="entry name" value="HycI"/>
    <property type="match status" value="1"/>
</dbReference>
<dbReference type="InterPro" id="IPR023430">
    <property type="entry name" value="Pept_HybD-like_dom_sf"/>
</dbReference>
<proteinExistence type="inferred from homology"/>
<reference evidence="5 6" key="1">
    <citation type="journal article" date="2014" name="Nature">
        <title>An environmental bacterial taxon with a large and distinct metabolic repertoire.</title>
        <authorList>
            <person name="Wilson M.C."/>
            <person name="Mori T."/>
            <person name="Ruckert C."/>
            <person name="Uria A.R."/>
            <person name="Helf M.J."/>
            <person name="Takada K."/>
            <person name="Gernert C."/>
            <person name="Steffens U.A."/>
            <person name="Heycke N."/>
            <person name="Schmitt S."/>
            <person name="Rinke C."/>
            <person name="Helfrich E.J."/>
            <person name="Brachmann A.O."/>
            <person name="Gurgui C."/>
            <person name="Wakimoto T."/>
            <person name="Kracht M."/>
            <person name="Crusemann M."/>
            <person name="Hentschel U."/>
            <person name="Abe I."/>
            <person name="Matsunaga S."/>
            <person name="Kalinowski J."/>
            <person name="Takeyama H."/>
            <person name="Piel J."/>
        </authorList>
    </citation>
    <scope>NUCLEOTIDE SEQUENCE [LARGE SCALE GENOMIC DNA]</scope>
    <source>
        <strain evidence="6">TSY1</strain>
    </source>
</reference>
<evidence type="ECO:0000256" key="4">
    <source>
        <dbReference type="ARBA" id="ARBA00022801"/>
    </source>
</evidence>
<evidence type="ECO:0000256" key="2">
    <source>
        <dbReference type="ARBA" id="ARBA00022670"/>
    </source>
</evidence>
<name>W4LFW9_ENTF1</name>
<dbReference type="GO" id="GO:0016485">
    <property type="term" value="P:protein processing"/>
    <property type="evidence" value="ECO:0007669"/>
    <property type="project" value="TreeGrafter"/>
</dbReference>
<dbReference type="GO" id="GO:0008047">
    <property type="term" value="F:enzyme activator activity"/>
    <property type="evidence" value="ECO:0007669"/>
    <property type="project" value="InterPro"/>
</dbReference>
<comment type="similarity">
    <text evidence="1">Belongs to the peptidase A31 family.</text>
</comment>
<dbReference type="Gene3D" id="3.40.50.1450">
    <property type="entry name" value="HybD-like"/>
    <property type="match status" value="1"/>
</dbReference>
<dbReference type="PRINTS" id="PR00446">
    <property type="entry name" value="HYDRGNUPTAKE"/>
</dbReference>
<sequence length="172" mass="18575">MVRISVIGIGNDARGDDAVGLEVVRRLPHDMPQGVTVQEICGEGLSLLDRWQGADAVIVIDASYSGAAPGSIHRLEPLTQPIPQALYLCSTHAFGVGEAIELARALQQLPSHLVVYGIEGMQFDHGSELSADVRRAVPDVLQQVQRDITAFRMPDQGTVAEDDQLNRIEVEG</sequence>
<gene>
    <name evidence="5" type="ORF">ETSY1_25835</name>
</gene>
<dbReference type="InterPro" id="IPR000671">
    <property type="entry name" value="Peptidase_A31"/>
</dbReference>
<evidence type="ECO:0000313" key="5">
    <source>
        <dbReference type="EMBL" id="ETW96620.1"/>
    </source>
</evidence>
<keyword evidence="3" id="KW-0064">Aspartyl protease</keyword>
<dbReference type="AlphaFoldDB" id="W4LFW9"/>
<dbReference type="CDD" id="cd00518">
    <property type="entry name" value="H2MP"/>
    <property type="match status" value="1"/>
</dbReference>
<keyword evidence="2" id="KW-0645">Protease</keyword>
<keyword evidence="4" id="KW-0378">Hydrolase</keyword>
<comment type="caution">
    <text evidence="5">The sequence shown here is derived from an EMBL/GenBank/DDBJ whole genome shotgun (WGS) entry which is preliminary data.</text>
</comment>
<dbReference type="GO" id="GO:0004190">
    <property type="term" value="F:aspartic-type endopeptidase activity"/>
    <property type="evidence" value="ECO:0007669"/>
    <property type="project" value="UniProtKB-KW"/>
</dbReference>
<evidence type="ECO:0008006" key="7">
    <source>
        <dbReference type="Google" id="ProtNLM"/>
    </source>
</evidence>
<dbReference type="NCBIfam" id="TIGR00072">
    <property type="entry name" value="hydrog_prot"/>
    <property type="match status" value="1"/>
</dbReference>
<protein>
    <recommendedName>
        <fullName evidence="7">Hydrogenase maturation protease</fullName>
    </recommendedName>
</protein>
<evidence type="ECO:0000256" key="1">
    <source>
        <dbReference type="ARBA" id="ARBA00006814"/>
    </source>
</evidence>
<dbReference type="SUPFAM" id="SSF53163">
    <property type="entry name" value="HybD-like"/>
    <property type="match status" value="1"/>
</dbReference>
<accession>W4LFW9</accession>
<evidence type="ECO:0000256" key="3">
    <source>
        <dbReference type="ARBA" id="ARBA00022750"/>
    </source>
</evidence>
<dbReference type="EMBL" id="AZHW01000763">
    <property type="protein sequence ID" value="ETW96620.1"/>
    <property type="molecule type" value="Genomic_DNA"/>
</dbReference>
<evidence type="ECO:0000313" key="6">
    <source>
        <dbReference type="Proteomes" id="UP000019141"/>
    </source>
</evidence>
<dbReference type="HOGENOM" id="CLU_099037_2_1_7"/>
<organism evidence="5 6">
    <name type="scientific">Entotheonella factor</name>
    <dbReference type="NCBI Taxonomy" id="1429438"/>
    <lineage>
        <taxon>Bacteria</taxon>
        <taxon>Pseudomonadati</taxon>
        <taxon>Nitrospinota/Tectimicrobiota group</taxon>
        <taxon>Candidatus Tectimicrobiota</taxon>
        <taxon>Candidatus Entotheonellia</taxon>
        <taxon>Candidatus Entotheonellales</taxon>
        <taxon>Candidatus Entotheonellaceae</taxon>
        <taxon>Candidatus Entotheonella</taxon>
    </lineage>
</organism>
<dbReference type="Proteomes" id="UP000019141">
    <property type="component" value="Unassembled WGS sequence"/>
</dbReference>
<keyword evidence="6" id="KW-1185">Reference proteome</keyword>